<evidence type="ECO:0000313" key="2">
    <source>
        <dbReference type="Proteomes" id="UP001141552"/>
    </source>
</evidence>
<organism evidence="1 2">
    <name type="scientific">Turnera subulata</name>
    <dbReference type="NCBI Taxonomy" id="218843"/>
    <lineage>
        <taxon>Eukaryota</taxon>
        <taxon>Viridiplantae</taxon>
        <taxon>Streptophyta</taxon>
        <taxon>Embryophyta</taxon>
        <taxon>Tracheophyta</taxon>
        <taxon>Spermatophyta</taxon>
        <taxon>Magnoliopsida</taxon>
        <taxon>eudicotyledons</taxon>
        <taxon>Gunneridae</taxon>
        <taxon>Pentapetalae</taxon>
        <taxon>rosids</taxon>
        <taxon>fabids</taxon>
        <taxon>Malpighiales</taxon>
        <taxon>Passifloraceae</taxon>
        <taxon>Turnera</taxon>
    </lineage>
</organism>
<gene>
    <name evidence="1" type="ORF">Tsubulata_023597</name>
</gene>
<proteinExistence type="predicted"/>
<dbReference type="AlphaFoldDB" id="A0A9Q0G0W6"/>
<protein>
    <submittedName>
        <fullName evidence="1">Uncharacterized protein</fullName>
    </submittedName>
</protein>
<reference evidence="1" key="1">
    <citation type="submission" date="2022-02" db="EMBL/GenBank/DDBJ databases">
        <authorList>
            <person name="Henning P.M."/>
            <person name="McCubbin A.G."/>
            <person name="Shore J.S."/>
        </authorList>
    </citation>
    <scope>NUCLEOTIDE SEQUENCE</scope>
    <source>
        <strain evidence="1">F60SS</strain>
        <tissue evidence="1">Leaves</tissue>
    </source>
</reference>
<comment type="caution">
    <text evidence="1">The sequence shown here is derived from an EMBL/GenBank/DDBJ whole genome shotgun (WGS) entry which is preliminary data.</text>
</comment>
<name>A0A9Q0G0W6_9ROSI</name>
<reference evidence="1" key="2">
    <citation type="journal article" date="2023" name="Plants (Basel)">
        <title>Annotation of the Turnera subulata (Passifloraceae) Draft Genome Reveals the S-Locus Evolved after the Divergence of Turneroideae from Passifloroideae in a Stepwise Manner.</title>
        <authorList>
            <person name="Henning P.M."/>
            <person name="Roalson E.H."/>
            <person name="Mir W."/>
            <person name="McCubbin A.G."/>
            <person name="Shore J.S."/>
        </authorList>
    </citation>
    <scope>NUCLEOTIDE SEQUENCE</scope>
    <source>
        <strain evidence="1">F60SS</strain>
    </source>
</reference>
<accession>A0A9Q0G0W6</accession>
<keyword evidence="2" id="KW-1185">Reference proteome</keyword>
<evidence type="ECO:0000313" key="1">
    <source>
        <dbReference type="EMBL" id="KAJ4839916.1"/>
    </source>
</evidence>
<dbReference type="EMBL" id="JAKUCV010003172">
    <property type="protein sequence ID" value="KAJ4839916.1"/>
    <property type="molecule type" value="Genomic_DNA"/>
</dbReference>
<dbReference type="Proteomes" id="UP001141552">
    <property type="component" value="Unassembled WGS sequence"/>
</dbReference>
<sequence length="72" mass="8278">MLFLYSSLVQNSCSMQRIQIGKFLEWKILLGKTISAEEVSQSHDLATCMVRLHLSSVARKEFKIPHTLFHVT</sequence>